<dbReference type="RefSeq" id="WP_145201263.1">
    <property type="nucleotide sequence ID" value="NZ_CP036267.1"/>
</dbReference>
<sequence length="394" mass="44981">MAKSFDLRKQLKLHDNQLLKRLFKDVPAMAEIAWDELKARDVETVVAAWETMGDDRQHYQVLLQDVHELSDPKGQKVLIEEIEWQCPERLEEFAALKSPADKSLWAFLETRDAFDQAAIFARAEALRTGGLANRWNSLPKEPITWSPKLKAELEAEIRAFYWNKELRGEVCEVHHYQRAGGADFFFAYLPDWPDKQLIFDDDQKLTPREESYAFSNVFVYSPSEGAIDLIAKGGKKVQLPLRKAFCRAVLGIEVDDDEPLRASYKLDQLLDPAFAFTTLPEDMLAAVRLRRLRIVPRVAVPALEYLELKFSEYATRAEILTAINQHLAAHGLDRSQVSATQASIQLQFVGDGEKKGKKMTFSVSCPNTCDIKTKPDEVRIIGERCIQRWGILND</sequence>
<accession>A0A517QQU8</accession>
<gene>
    <name evidence="1" type="ORF">Mal48_32710</name>
</gene>
<organism evidence="1 2">
    <name type="scientific">Thalassoglobus polymorphus</name>
    <dbReference type="NCBI Taxonomy" id="2527994"/>
    <lineage>
        <taxon>Bacteria</taxon>
        <taxon>Pseudomonadati</taxon>
        <taxon>Planctomycetota</taxon>
        <taxon>Planctomycetia</taxon>
        <taxon>Planctomycetales</taxon>
        <taxon>Planctomycetaceae</taxon>
        <taxon>Thalassoglobus</taxon>
    </lineage>
</organism>
<name>A0A517QQU8_9PLAN</name>
<evidence type="ECO:0000313" key="2">
    <source>
        <dbReference type="Proteomes" id="UP000315724"/>
    </source>
</evidence>
<dbReference type="EMBL" id="CP036267">
    <property type="protein sequence ID" value="QDT34014.1"/>
    <property type="molecule type" value="Genomic_DNA"/>
</dbReference>
<protein>
    <submittedName>
        <fullName evidence="1">Uncharacterized protein</fullName>
    </submittedName>
</protein>
<evidence type="ECO:0000313" key="1">
    <source>
        <dbReference type="EMBL" id="QDT34014.1"/>
    </source>
</evidence>
<proteinExistence type="predicted"/>
<dbReference type="OrthoDB" id="232531at2"/>
<reference evidence="1 2" key="1">
    <citation type="submission" date="2019-02" db="EMBL/GenBank/DDBJ databases">
        <title>Deep-cultivation of Planctomycetes and their phenomic and genomic characterization uncovers novel biology.</title>
        <authorList>
            <person name="Wiegand S."/>
            <person name="Jogler M."/>
            <person name="Boedeker C."/>
            <person name="Pinto D."/>
            <person name="Vollmers J."/>
            <person name="Rivas-Marin E."/>
            <person name="Kohn T."/>
            <person name="Peeters S.H."/>
            <person name="Heuer A."/>
            <person name="Rast P."/>
            <person name="Oberbeckmann S."/>
            <person name="Bunk B."/>
            <person name="Jeske O."/>
            <person name="Meyerdierks A."/>
            <person name="Storesund J.E."/>
            <person name="Kallscheuer N."/>
            <person name="Luecker S."/>
            <person name="Lage O.M."/>
            <person name="Pohl T."/>
            <person name="Merkel B.J."/>
            <person name="Hornburger P."/>
            <person name="Mueller R.-W."/>
            <person name="Bruemmer F."/>
            <person name="Labrenz M."/>
            <person name="Spormann A.M."/>
            <person name="Op den Camp H."/>
            <person name="Overmann J."/>
            <person name="Amann R."/>
            <person name="Jetten M.S.M."/>
            <person name="Mascher T."/>
            <person name="Medema M.H."/>
            <person name="Devos D.P."/>
            <person name="Kaster A.-K."/>
            <person name="Ovreas L."/>
            <person name="Rohde M."/>
            <person name="Galperin M.Y."/>
            <person name="Jogler C."/>
        </authorList>
    </citation>
    <scope>NUCLEOTIDE SEQUENCE [LARGE SCALE GENOMIC DNA]</scope>
    <source>
        <strain evidence="1 2">Mal48</strain>
    </source>
</reference>
<keyword evidence="2" id="KW-1185">Reference proteome</keyword>
<dbReference type="Proteomes" id="UP000315724">
    <property type="component" value="Chromosome"/>
</dbReference>
<dbReference type="AlphaFoldDB" id="A0A517QQU8"/>
<dbReference type="KEGG" id="tpol:Mal48_32710"/>